<evidence type="ECO:0000259" key="12">
    <source>
        <dbReference type="Pfam" id="PF17946"/>
    </source>
</evidence>
<evidence type="ECO:0000256" key="3">
    <source>
        <dbReference type="ARBA" id="ARBA00022763"/>
    </source>
</evidence>
<dbReference type="Pfam" id="PF04257">
    <property type="entry name" value="Exonuc_V_gamma"/>
    <property type="match status" value="1"/>
</dbReference>
<comment type="similarity">
    <text evidence="10">Belongs to the RecC family.</text>
</comment>
<comment type="subunit">
    <text evidence="10">Heterotrimer of RecB, RecC and RecD. All subunits contribute to DNA-binding.</text>
</comment>
<dbReference type="Gene3D" id="1.10.10.160">
    <property type="match status" value="1"/>
</dbReference>
<name>A0A849BYW8_9NOCA</name>
<dbReference type="PIRSF" id="PIRSF000980">
    <property type="entry name" value="RecC"/>
    <property type="match status" value="1"/>
</dbReference>
<feature type="region of interest" description="Disordered" evidence="11">
    <location>
        <begin position="316"/>
        <end position="361"/>
    </location>
</feature>
<dbReference type="EMBL" id="JABELX010000002">
    <property type="protein sequence ID" value="NNH69450.1"/>
    <property type="molecule type" value="Genomic_DNA"/>
</dbReference>
<keyword evidence="1 10" id="KW-0540">Nuclease</keyword>
<sequence length="1232" mass="132433">MHIHRAERADTLAAALAQLLTAPLADPFTPEVVAVPAKGIERWLNQRLATVLGTAAVRTGGGAAVGADGIAANIAFPDPASLVGAVLAEATGLTPEEDPWAPERLVWTLLPVLDAVLGESWCAVLSRHLGQGDPGGHRVGRRYATASRIADLFDSYGTQRPGMVTAWASGVDTDGTGRELPEDLRWQPQLWRRLRAAVGVPSPAERLEAACARLRAEPGCVSLPERISLFGVTRLATDQLDVLSALSVGREVHLWLVHPSPALWAEIGPMGGAGSQAVGAGLRDDDVGLPTVDEGLREGHAGSGVIDAGAQAVSADRSESFSLDQPELLADSEPVERPDPLAAESANRPRPAVSVSGESSDSLVRVRHPLLAALSRDVRELQQRLAAYEHTETYHESPDGSADVPTLEPAVETYSRTEGSVGRTGSGVGSVGRASRSTLLSELQAAIKADRWPPDADAALAADGTVTVHACHGPARQVEVMRDALLRVFADDPTLQPRDVIVMCPDVESYAPLVRAAFGQWSLDSSEPGHPAHGLRVRLADRAQRAVNPLLGVIGTLLELADARVTVTEVLDLAAAEPVRHRCGFDDDDIERLREWAAETGARWGIGLRQRQAFGLGDFAQNTVNAAVDRILLGVAAGESSEDWLDLALPLDDVDSNDIDLAGRFAEFVDRLAVCLRDLRGPTLTEPAGAERPASEWAVVLGRALELLTDMPRSQGWMGVQARREIAAALEYAGQVPLRLPDIAALLSARLAGRASRANFRTGELTVCSMVPMRSVPHRVVVLLGLDDEVFPRSGGIDGDDVLARHRCPGDRDPRSEDRQLLLDAIMAAGERIILLHTGSDPVSGAHRPPAIPLAELLDTVRAHVGRDAMGEIVTRHPLQPFDAANFRAEKPFSFDPVALAGAVAARQPQQPRPVFLAAPLEPTAPGDVELTDLVSFVEHPVRAFLWQRLGIRVPEEEEEIDDRLPIALDGLTKWSMGERMLGARLNGVEADVLRAAEWRRGTLPPARMGAAVLDDIESTVDQLARVARPMHEIPGRTIDVAVDLGEGRRLTGTVPDVHDDALLRTTYSRLAAKHRIAAWVRLLALAASGSHQSWRAITLGRGAFRNPVWQSVLIAPDAATARDILRQLVRLRDTGLTEALPIAPAATALYADRRCKGASPEDATLSAEQEFGGAYGERNDRYLRQIWGSNLRFTDLTDAPAQYGGDEPTRFGELARSLWNPLLANEKQGRP</sequence>
<evidence type="ECO:0000256" key="11">
    <source>
        <dbReference type="SAM" id="MobiDB-lite"/>
    </source>
</evidence>
<dbReference type="InterPro" id="IPR041500">
    <property type="entry name" value="RecC_C"/>
</dbReference>
<proteinExistence type="inferred from homology"/>
<evidence type="ECO:0000256" key="5">
    <source>
        <dbReference type="ARBA" id="ARBA00022806"/>
    </source>
</evidence>
<dbReference type="Gene3D" id="3.40.50.10930">
    <property type="match status" value="1"/>
</dbReference>
<dbReference type="Proteomes" id="UP000586827">
    <property type="component" value="Unassembled WGS sequence"/>
</dbReference>
<evidence type="ECO:0000256" key="1">
    <source>
        <dbReference type="ARBA" id="ARBA00022722"/>
    </source>
</evidence>
<dbReference type="InterPro" id="IPR006697">
    <property type="entry name" value="RecC"/>
</dbReference>
<keyword evidence="14" id="KW-1185">Reference proteome</keyword>
<dbReference type="InterPro" id="IPR027417">
    <property type="entry name" value="P-loop_NTPase"/>
</dbReference>
<dbReference type="GO" id="GO:0000724">
    <property type="term" value="P:double-strand break repair via homologous recombination"/>
    <property type="evidence" value="ECO:0007669"/>
    <property type="project" value="UniProtKB-UniRule"/>
</dbReference>
<keyword evidence="8 10" id="KW-0238">DNA-binding</keyword>
<comment type="function">
    <text evidence="10">A helicase/nuclease that prepares dsDNA breaks (DSB) for recombinational DNA repair. Binds to DSBs and unwinds DNA via a highly rapid and processive ATP-dependent bidirectional helicase activity. Unwinds dsDNA until it encounters a Chi (crossover hotspot instigator) sequence from the 3' direction. Cuts ssDNA a few nucleotides 3' to the Chi site. The properties and activities of the enzyme are changed at Chi. The Chi-altered holoenzyme produces a long 3'-ssDNA overhang and facilitates RecA-binding to the ssDNA for homologous DNA recombination and repair. Holoenzyme degrades any linearized DNA that is unable to undergo homologous recombination. In the holoenzyme this subunit recognizes the wild-type Chi sequence, and when added to isolated RecB increases its ATP-dependent helicase processivity.</text>
</comment>
<evidence type="ECO:0000256" key="7">
    <source>
        <dbReference type="ARBA" id="ARBA00022840"/>
    </source>
</evidence>
<reference evidence="13 14" key="1">
    <citation type="submission" date="2020-05" db="EMBL/GenBank/DDBJ databases">
        <title>MicrobeNet Type strains.</title>
        <authorList>
            <person name="Nicholson A.C."/>
        </authorList>
    </citation>
    <scope>NUCLEOTIDE SEQUENCE [LARGE SCALE GENOMIC DNA]</scope>
    <source>
        <strain evidence="13 14">JCM 3224</strain>
    </source>
</reference>
<dbReference type="PANTHER" id="PTHR30591">
    <property type="entry name" value="RECBCD ENZYME SUBUNIT RECC"/>
    <property type="match status" value="1"/>
</dbReference>
<organism evidence="13 14">
    <name type="scientific">Nocardia uniformis</name>
    <dbReference type="NCBI Taxonomy" id="53432"/>
    <lineage>
        <taxon>Bacteria</taxon>
        <taxon>Bacillati</taxon>
        <taxon>Actinomycetota</taxon>
        <taxon>Actinomycetes</taxon>
        <taxon>Mycobacteriales</taxon>
        <taxon>Nocardiaceae</taxon>
        <taxon>Nocardia</taxon>
    </lineage>
</organism>
<dbReference type="SUPFAM" id="SSF52540">
    <property type="entry name" value="P-loop containing nucleoside triphosphate hydrolases"/>
    <property type="match status" value="2"/>
</dbReference>
<keyword evidence="3 10" id="KW-0227">DNA damage</keyword>
<dbReference type="Pfam" id="PF17946">
    <property type="entry name" value="RecC_C"/>
    <property type="match status" value="1"/>
</dbReference>
<comment type="caution">
    <text evidence="13">The sequence shown here is derived from an EMBL/GenBank/DDBJ whole genome shotgun (WGS) entry which is preliminary data.</text>
</comment>
<keyword evidence="5 10" id="KW-0347">Helicase</keyword>
<dbReference type="GO" id="GO:0003678">
    <property type="term" value="F:DNA helicase activity"/>
    <property type="evidence" value="ECO:0007669"/>
    <property type="project" value="UniProtKB-UniRule"/>
</dbReference>
<dbReference type="SUPFAM" id="SSF52980">
    <property type="entry name" value="Restriction endonuclease-like"/>
    <property type="match status" value="1"/>
</dbReference>
<evidence type="ECO:0000256" key="8">
    <source>
        <dbReference type="ARBA" id="ARBA00023125"/>
    </source>
</evidence>
<feature type="domain" description="RecC C-terminal" evidence="12">
    <location>
        <begin position="927"/>
        <end position="1154"/>
    </location>
</feature>
<evidence type="ECO:0000313" key="14">
    <source>
        <dbReference type="Proteomes" id="UP000586827"/>
    </source>
</evidence>
<dbReference type="AlphaFoldDB" id="A0A849BYW8"/>
<evidence type="ECO:0000256" key="9">
    <source>
        <dbReference type="ARBA" id="ARBA00023204"/>
    </source>
</evidence>
<evidence type="ECO:0000256" key="4">
    <source>
        <dbReference type="ARBA" id="ARBA00022801"/>
    </source>
</evidence>
<keyword evidence="4 10" id="KW-0378">Hydrolase</keyword>
<evidence type="ECO:0000256" key="6">
    <source>
        <dbReference type="ARBA" id="ARBA00022839"/>
    </source>
</evidence>
<dbReference type="GO" id="GO:0005524">
    <property type="term" value="F:ATP binding"/>
    <property type="evidence" value="ECO:0007669"/>
    <property type="project" value="UniProtKB-UniRule"/>
</dbReference>
<keyword evidence="9 10" id="KW-0234">DNA repair</keyword>
<evidence type="ECO:0000256" key="10">
    <source>
        <dbReference type="HAMAP-Rule" id="MF_01486"/>
    </source>
</evidence>
<dbReference type="GO" id="GO:0003677">
    <property type="term" value="F:DNA binding"/>
    <property type="evidence" value="ECO:0007669"/>
    <property type="project" value="UniProtKB-UniRule"/>
</dbReference>
<dbReference type="Gene3D" id="3.40.50.300">
    <property type="entry name" value="P-loop containing nucleotide triphosphate hydrolases"/>
    <property type="match status" value="2"/>
</dbReference>
<dbReference type="GO" id="GO:0008854">
    <property type="term" value="F:exodeoxyribonuclease V activity"/>
    <property type="evidence" value="ECO:0007669"/>
    <property type="project" value="InterPro"/>
</dbReference>
<comment type="miscellaneous">
    <text evidence="10">In the RecBCD complex, RecB has a slow 3'-5' helicase, an exonuclease activity and loads RecA onto ssDNA, RecD has a fast 5'-3' helicase activity, while RecC stimulates the ATPase and processivity of the RecB helicase and contributes to recognition of the Chi site.</text>
</comment>
<protein>
    <recommendedName>
        <fullName evidence="10">RecBCD enzyme subunit RecC</fullName>
    </recommendedName>
    <alternativeName>
        <fullName evidence="10">Exonuclease V subunit RecC</fullName>
        <shortName evidence="10">ExoV subunit RecC</shortName>
    </alternativeName>
    <alternativeName>
        <fullName evidence="10">Helicase/nuclease RecBCD subunit RecC</fullName>
    </alternativeName>
</protein>
<evidence type="ECO:0000313" key="13">
    <source>
        <dbReference type="EMBL" id="NNH69450.1"/>
    </source>
</evidence>
<keyword evidence="7 10" id="KW-0067">ATP-binding</keyword>
<dbReference type="InterPro" id="IPR013986">
    <property type="entry name" value="DExx_box_DNA_helicase_dom_sf"/>
</dbReference>
<dbReference type="PANTHER" id="PTHR30591:SF1">
    <property type="entry name" value="RECBCD ENZYME SUBUNIT RECC"/>
    <property type="match status" value="1"/>
</dbReference>
<gene>
    <name evidence="10 13" type="primary">recC</name>
    <name evidence="13" type="ORF">HLB23_06125</name>
</gene>
<dbReference type="HAMAP" id="MF_01486">
    <property type="entry name" value="RecC"/>
    <property type="match status" value="1"/>
</dbReference>
<dbReference type="RefSeq" id="WP_067526362.1">
    <property type="nucleotide sequence ID" value="NZ_JABELX010000002.1"/>
</dbReference>
<accession>A0A849BYW8</accession>
<dbReference type="GO" id="GO:0009338">
    <property type="term" value="C:exodeoxyribonuclease V complex"/>
    <property type="evidence" value="ECO:0007669"/>
    <property type="project" value="InterPro"/>
</dbReference>
<feature type="region of interest" description="Disordered" evidence="11">
    <location>
        <begin position="413"/>
        <end position="432"/>
    </location>
</feature>
<keyword evidence="6 10" id="KW-0269">Exonuclease</keyword>
<dbReference type="NCBIfam" id="TIGR01450">
    <property type="entry name" value="recC"/>
    <property type="match status" value="1"/>
</dbReference>
<dbReference type="InterPro" id="IPR011335">
    <property type="entry name" value="Restrct_endonuc-II-like"/>
</dbReference>
<evidence type="ECO:0000256" key="2">
    <source>
        <dbReference type="ARBA" id="ARBA00022741"/>
    </source>
</evidence>
<dbReference type="Gene3D" id="1.10.10.990">
    <property type="match status" value="1"/>
</dbReference>
<keyword evidence="2 10" id="KW-0547">Nucleotide-binding</keyword>